<evidence type="ECO:0000256" key="1">
    <source>
        <dbReference type="ARBA" id="ARBA00006865"/>
    </source>
</evidence>
<dbReference type="SUPFAM" id="SSF49899">
    <property type="entry name" value="Concanavalin A-like lectins/glucanases"/>
    <property type="match status" value="2"/>
</dbReference>
<dbReference type="EMBL" id="BAAAGE010000001">
    <property type="protein sequence ID" value="GAA0712316.1"/>
    <property type="molecule type" value="Genomic_DNA"/>
</dbReference>
<dbReference type="InterPro" id="IPR050546">
    <property type="entry name" value="Glycosyl_Hydrlase_16"/>
</dbReference>
<dbReference type="Proteomes" id="UP001501758">
    <property type="component" value="Unassembled WGS sequence"/>
</dbReference>
<dbReference type="Gene3D" id="2.60.120.200">
    <property type="match status" value="1"/>
</dbReference>
<dbReference type="InterPro" id="IPR013320">
    <property type="entry name" value="ConA-like_dom_sf"/>
</dbReference>
<evidence type="ECO:0000256" key="2">
    <source>
        <dbReference type="SAM" id="SignalP"/>
    </source>
</evidence>
<accession>A0ABP3TLX7</accession>
<organism evidence="4 5">
    <name type="scientific">Aquimarina litoralis</name>
    <dbReference type="NCBI Taxonomy" id="584605"/>
    <lineage>
        <taxon>Bacteria</taxon>
        <taxon>Pseudomonadati</taxon>
        <taxon>Bacteroidota</taxon>
        <taxon>Flavobacteriia</taxon>
        <taxon>Flavobacteriales</taxon>
        <taxon>Flavobacteriaceae</taxon>
        <taxon>Aquimarina</taxon>
    </lineage>
</organism>
<dbReference type="PANTHER" id="PTHR10963">
    <property type="entry name" value="GLYCOSYL HYDROLASE-RELATED"/>
    <property type="match status" value="1"/>
</dbReference>
<sequence length="398" mass="44848">MKMKISFLLLFSVFISLKSCSNGDDIANPITITDPDPDPDIVLTDPDDQGFDWEGVDIPPEAGEGKFWKLNQEASDDFNYNFDATPSAATFGGKWTNFYHNDWEGPGPTKWVRENVSVGDGDLKIKATRVTGETKSFDVDCDVDGVAETWTLPTTRAGCITSTTRVMYPVYVEARVRVADAVTASDVWLLSPDDTQEIDIIEAYGGTGEDDRNLWLAERVHLSHHTFIRNPFQDYQPRDAGSWWRKNGVSQWGGQWVRIGVYWRDPKHLEYYIDGEKVRILSDNTFASRDVNGNWSYTYPQPVSNGSLPTAANGFQAVNQASSLDQAQSNSSTSVIDPLNYLNNGMNLDKEMDIIINVEDQNWNACNGRTPSNSEIQNEDNHTFKVDWIRIYEPKEVN</sequence>
<gene>
    <name evidence="4" type="ORF">GCM10009430_02600</name>
</gene>
<dbReference type="RefSeq" id="WP_343909734.1">
    <property type="nucleotide sequence ID" value="NZ_BAAAGE010000001.1"/>
</dbReference>
<name>A0ABP3TLX7_9FLAO</name>
<comment type="caution">
    <text evidence="4">The sequence shown here is derived from an EMBL/GenBank/DDBJ whole genome shotgun (WGS) entry which is preliminary data.</text>
</comment>
<evidence type="ECO:0000259" key="3">
    <source>
        <dbReference type="PROSITE" id="PS51762"/>
    </source>
</evidence>
<evidence type="ECO:0000313" key="5">
    <source>
        <dbReference type="Proteomes" id="UP001501758"/>
    </source>
</evidence>
<dbReference type="InterPro" id="IPR000757">
    <property type="entry name" value="Beta-glucanase-like"/>
</dbReference>
<protein>
    <submittedName>
        <fullName evidence="4">Family 16 glycosylhydrolase</fullName>
    </submittedName>
</protein>
<evidence type="ECO:0000313" key="4">
    <source>
        <dbReference type="EMBL" id="GAA0712316.1"/>
    </source>
</evidence>
<proteinExistence type="inferred from homology"/>
<feature type="chain" id="PRO_5045634636" evidence="2">
    <location>
        <begin position="22"/>
        <end position="398"/>
    </location>
</feature>
<feature type="signal peptide" evidence="2">
    <location>
        <begin position="1"/>
        <end position="21"/>
    </location>
</feature>
<keyword evidence="2" id="KW-0732">Signal</keyword>
<keyword evidence="5" id="KW-1185">Reference proteome</keyword>
<feature type="domain" description="GH16" evidence="3">
    <location>
        <begin position="51"/>
        <end position="397"/>
    </location>
</feature>
<comment type="similarity">
    <text evidence="1">Belongs to the glycosyl hydrolase 16 family.</text>
</comment>
<dbReference type="PANTHER" id="PTHR10963:SF55">
    <property type="entry name" value="GLYCOSIDE HYDROLASE FAMILY 16 PROTEIN"/>
    <property type="match status" value="1"/>
</dbReference>
<dbReference type="PROSITE" id="PS51762">
    <property type="entry name" value="GH16_2"/>
    <property type="match status" value="1"/>
</dbReference>
<reference evidence="5" key="1">
    <citation type="journal article" date="2019" name="Int. J. Syst. Evol. Microbiol.">
        <title>The Global Catalogue of Microorganisms (GCM) 10K type strain sequencing project: providing services to taxonomists for standard genome sequencing and annotation.</title>
        <authorList>
            <consortium name="The Broad Institute Genomics Platform"/>
            <consortium name="The Broad Institute Genome Sequencing Center for Infectious Disease"/>
            <person name="Wu L."/>
            <person name="Ma J."/>
        </authorList>
    </citation>
    <scope>NUCLEOTIDE SEQUENCE [LARGE SCALE GENOMIC DNA]</scope>
    <source>
        <strain evidence="5">JCM 15974</strain>
    </source>
</reference>